<evidence type="ECO:0000313" key="1">
    <source>
        <dbReference type="EMBL" id="QNP51497.1"/>
    </source>
</evidence>
<dbReference type="EMBL" id="CP060784">
    <property type="protein sequence ID" value="QNP51497.1"/>
    <property type="molecule type" value="Genomic_DNA"/>
</dbReference>
<organism evidence="1 2">
    <name type="scientific">Hymenobacter qilianensis</name>
    <dbReference type="NCBI Taxonomy" id="1385715"/>
    <lineage>
        <taxon>Bacteria</taxon>
        <taxon>Pseudomonadati</taxon>
        <taxon>Bacteroidota</taxon>
        <taxon>Cytophagia</taxon>
        <taxon>Cytophagales</taxon>
        <taxon>Hymenobacteraceae</taxon>
        <taxon>Hymenobacter</taxon>
    </lineage>
</organism>
<sequence length="98" mass="10856">MKTAPEEFARQMKREHKRTDMAPFECYIAGKPAKGFKLSYMTDAGGMAYQLIVSGVANGQPVLVQLTLDIDPYKNEDIPALPRQIVQLTPTAQLTTAK</sequence>
<proteinExistence type="predicted"/>
<accession>A0A7H0GT81</accession>
<keyword evidence="2" id="KW-1185">Reference proteome</keyword>
<dbReference type="AlphaFoldDB" id="A0A7H0GT81"/>
<gene>
    <name evidence="1" type="ORF">H9L05_15950</name>
</gene>
<dbReference type="KEGG" id="hqi:H9L05_15950"/>
<dbReference type="RefSeq" id="WP_187731779.1">
    <property type="nucleotide sequence ID" value="NZ_CP060784.1"/>
</dbReference>
<protein>
    <submittedName>
        <fullName evidence="1">Uncharacterized protein</fullName>
    </submittedName>
</protein>
<reference evidence="1 2" key="1">
    <citation type="submission" date="2020-08" db="EMBL/GenBank/DDBJ databases">
        <title>Genome sequence of Hymenobacter qilianensis JCM 19763T.</title>
        <authorList>
            <person name="Hyun D.-W."/>
            <person name="Bae J.-W."/>
        </authorList>
    </citation>
    <scope>NUCLEOTIDE SEQUENCE [LARGE SCALE GENOMIC DNA]</scope>
    <source>
        <strain evidence="1 2">JCM 19763</strain>
    </source>
</reference>
<dbReference type="Proteomes" id="UP000516093">
    <property type="component" value="Chromosome"/>
</dbReference>
<name>A0A7H0GT81_9BACT</name>
<evidence type="ECO:0000313" key="2">
    <source>
        <dbReference type="Proteomes" id="UP000516093"/>
    </source>
</evidence>